<organism evidence="1">
    <name type="scientific">Siphoviridae sp. ctP6113</name>
    <dbReference type="NCBI Taxonomy" id="2826318"/>
    <lineage>
        <taxon>Viruses</taxon>
        <taxon>Duplodnaviria</taxon>
        <taxon>Heunggongvirae</taxon>
        <taxon>Uroviricota</taxon>
        <taxon>Caudoviricetes</taxon>
    </lineage>
</organism>
<evidence type="ECO:0000313" key="1">
    <source>
        <dbReference type="EMBL" id="DAD85729.1"/>
    </source>
</evidence>
<sequence>MPRMRTAAKVHEIIMEQDPASEITLHYIRHLIAIEAIPVTHVGRKKLVDADQVISYIAAGNTKPSTTELFPCNGQIRRVKP</sequence>
<protein>
    <submittedName>
        <fullName evidence="1">Uncharacterized protein</fullName>
    </submittedName>
</protein>
<reference evidence="1" key="1">
    <citation type="journal article" date="2021" name="Proc. Natl. Acad. Sci. U.S.A.">
        <title>A Catalog of Tens of Thousands of Viruses from Human Metagenomes Reveals Hidden Associations with Chronic Diseases.</title>
        <authorList>
            <person name="Tisza M.J."/>
            <person name="Buck C.B."/>
        </authorList>
    </citation>
    <scope>NUCLEOTIDE SEQUENCE</scope>
    <source>
        <strain evidence="1">CtP6113</strain>
    </source>
</reference>
<dbReference type="EMBL" id="BK014986">
    <property type="protein sequence ID" value="DAD85729.1"/>
    <property type="molecule type" value="Genomic_DNA"/>
</dbReference>
<name>A0A8S5MTT1_9CAUD</name>
<proteinExistence type="predicted"/>
<accession>A0A8S5MTT1</accession>